<proteinExistence type="predicted"/>
<reference evidence="1 2" key="1">
    <citation type="submission" date="2019-01" db="EMBL/GenBank/DDBJ databases">
        <title>Draft genome sequence of Psathyrella aberdarensis IHI B618.</title>
        <authorList>
            <person name="Buettner E."/>
            <person name="Kellner H."/>
        </authorList>
    </citation>
    <scope>NUCLEOTIDE SEQUENCE [LARGE SCALE GENOMIC DNA]</scope>
    <source>
        <strain evidence="1 2">IHI B618</strain>
    </source>
</reference>
<sequence length="248" mass="27184">MPAVSFRNPSAVDRATAVYDDHKKYKDRPGIEPELRSGDTKRFKKNIGLRTLPPLLEPSMTTFVDSDPRGRISYVQPSPSLASTPSASLNAGCFFLDPSCFDPSIMSRGPVSTHLKAYHANSTGYDSPRASLAPSTSSAPVTDAYRQSLFDVGSSNHEEGASDLLQELSRTTYIPPSMDSSYDTEPQQGHLQYSLTEAELAEAMRMGPSSHSIDMKDLDDIFNFDNIPASDFTSTNELSDNEVFNNLL</sequence>
<dbReference type="EMBL" id="SDEE01000257">
    <property type="protein sequence ID" value="RXW18569.1"/>
    <property type="molecule type" value="Genomic_DNA"/>
</dbReference>
<gene>
    <name evidence="1" type="ORF">EST38_g7291</name>
</gene>
<dbReference type="Proteomes" id="UP000290288">
    <property type="component" value="Unassembled WGS sequence"/>
</dbReference>
<organism evidence="1 2">
    <name type="scientific">Candolleomyces aberdarensis</name>
    <dbReference type="NCBI Taxonomy" id="2316362"/>
    <lineage>
        <taxon>Eukaryota</taxon>
        <taxon>Fungi</taxon>
        <taxon>Dikarya</taxon>
        <taxon>Basidiomycota</taxon>
        <taxon>Agaricomycotina</taxon>
        <taxon>Agaricomycetes</taxon>
        <taxon>Agaricomycetidae</taxon>
        <taxon>Agaricales</taxon>
        <taxon>Agaricineae</taxon>
        <taxon>Psathyrellaceae</taxon>
        <taxon>Candolleomyces</taxon>
    </lineage>
</organism>
<name>A0A4Q2DFZ8_9AGAR</name>
<keyword evidence="2" id="KW-1185">Reference proteome</keyword>
<accession>A0A4Q2DFZ8</accession>
<dbReference type="AlphaFoldDB" id="A0A4Q2DFZ8"/>
<evidence type="ECO:0000313" key="2">
    <source>
        <dbReference type="Proteomes" id="UP000290288"/>
    </source>
</evidence>
<comment type="caution">
    <text evidence="1">The sequence shown here is derived from an EMBL/GenBank/DDBJ whole genome shotgun (WGS) entry which is preliminary data.</text>
</comment>
<evidence type="ECO:0000313" key="1">
    <source>
        <dbReference type="EMBL" id="RXW18569.1"/>
    </source>
</evidence>
<protein>
    <submittedName>
        <fullName evidence="1">Uncharacterized protein</fullName>
    </submittedName>
</protein>